<dbReference type="GO" id="GO:0005737">
    <property type="term" value="C:cytoplasm"/>
    <property type="evidence" value="ECO:0007669"/>
    <property type="project" value="TreeGrafter"/>
</dbReference>
<reference evidence="3" key="1">
    <citation type="submission" date="2021-01" db="EMBL/GenBank/DDBJ databases">
        <authorList>
            <person name="Corre E."/>
            <person name="Pelletier E."/>
            <person name="Niang G."/>
            <person name="Scheremetjew M."/>
            <person name="Finn R."/>
            <person name="Kale V."/>
            <person name="Holt S."/>
            <person name="Cochrane G."/>
            <person name="Meng A."/>
            <person name="Brown T."/>
            <person name="Cohen L."/>
        </authorList>
    </citation>
    <scope>NUCLEOTIDE SEQUENCE</scope>
    <source>
        <strain evidence="3">Grunow 1884</strain>
    </source>
</reference>
<dbReference type="InterPro" id="IPR013078">
    <property type="entry name" value="His_Pase_superF_clade-1"/>
</dbReference>
<feature type="region of interest" description="Disordered" evidence="1">
    <location>
        <begin position="130"/>
        <end position="156"/>
    </location>
</feature>
<organism evidence="3">
    <name type="scientific">Trieres chinensis</name>
    <name type="common">Marine centric diatom</name>
    <name type="synonym">Odontella sinensis</name>
    <dbReference type="NCBI Taxonomy" id="1514140"/>
    <lineage>
        <taxon>Eukaryota</taxon>
        <taxon>Sar</taxon>
        <taxon>Stramenopiles</taxon>
        <taxon>Ochrophyta</taxon>
        <taxon>Bacillariophyta</taxon>
        <taxon>Mediophyceae</taxon>
        <taxon>Biddulphiophycidae</taxon>
        <taxon>Eupodiscales</taxon>
        <taxon>Parodontellaceae</taxon>
        <taxon>Trieres</taxon>
    </lineage>
</organism>
<dbReference type="SMART" id="SM00855">
    <property type="entry name" value="PGAM"/>
    <property type="match status" value="1"/>
</dbReference>
<dbReference type="InterPro" id="IPR050275">
    <property type="entry name" value="PGM_Phosphatase"/>
</dbReference>
<feature type="signal peptide" evidence="2">
    <location>
        <begin position="1"/>
        <end position="28"/>
    </location>
</feature>
<evidence type="ECO:0000313" key="3">
    <source>
        <dbReference type="EMBL" id="CAD9358155.1"/>
    </source>
</evidence>
<accession>A0A7S2A511</accession>
<proteinExistence type="predicted"/>
<keyword evidence="2" id="KW-0732">Signal</keyword>
<protein>
    <recommendedName>
        <fullName evidence="4">Phosphoglycerate mutase-like protein</fullName>
    </recommendedName>
</protein>
<dbReference type="PANTHER" id="PTHR48100">
    <property type="entry name" value="BROAD-SPECIFICITY PHOSPHATASE YOR283W-RELATED"/>
    <property type="match status" value="1"/>
</dbReference>
<feature type="compositionally biased region" description="Basic and acidic residues" evidence="1">
    <location>
        <begin position="136"/>
        <end position="156"/>
    </location>
</feature>
<dbReference type="EMBL" id="HBGO01033426">
    <property type="protein sequence ID" value="CAD9358155.1"/>
    <property type="molecule type" value="Transcribed_RNA"/>
</dbReference>
<dbReference type="InterPro" id="IPR029033">
    <property type="entry name" value="His_PPase_superfam"/>
</dbReference>
<evidence type="ECO:0008006" key="4">
    <source>
        <dbReference type="Google" id="ProtNLM"/>
    </source>
</evidence>
<evidence type="ECO:0000256" key="1">
    <source>
        <dbReference type="SAM" id="MobiDB-lite"/>
    </source>
</evidence>
<dbReference type="Gene3D" id="3.40.50.1240">
    <property type="entry name" value="Phosphoglycerate mutase-like"/>
    <property type="match status" value="1"/>
</dbReference>
<dbReference type="Pfam" id="PF00300">
    <property type="entry name" value="His_Phos_1"/>
    <property type="match status" value="1"/>
</dbReference>
<evidence type="ECO:0000256" key="2">
    <source>
        <dbReference type="SAM" id="SignalP"/>
    </source>
</evidence>
<name>A0A7S2A511_TRICV</name>
<dbReference type="AlphaFoldDB" id="A0A7S2A511"/>
<dbReference type="PANTHER" id="PTHR48100:SF61">
    <property type="entry name" value="PHOSPHOGLYCERATE MUTASE"/>
    <property type="match status" value="1"/>
</dbReference>
<gene>
    <name evidence="3" type="ORF">OSIN01602_LOCUS19283</name>
</gene>
<feature type="chain" id="PRO_5031209296" description="Phosphoglycerate mutase-like protein" evidence="2">
    <location>
        <begin position="29"/>
        <end position="311"/>
    </location>
</feature>
<sequence>MIIRNNRHSLRPILHLVLIMAPLSNTEALSLKTGWSEKRQQFAANLSQTQKEKLRDAGALGLERPIAIRAELIDGRSAEQYMREDSSSSSEMDTKIIHFQRHGQGYHNLLGEVWRNLGFDIDIDCPDPSENPFVKPEIRDSPLTETGRKECSDQRHEASMISPEVVVVSPLLRTLQTAQLTFSDHEGRVPWVAHEGCREQLGLLTCNQRRPLSEIMVDFPGVDFGCVETEEDVMWDPHRREAAVEESERIYKFLTEFIRNRPEREIAVVTHSAWLFNMCNAVMDCGEDESLMAWFLTSEIRSMRVSFSDKK</sequence>
<dbReference type="SUPFAM" id="SSF53254">
    <property type="entry name" value="Phosphoglycerate mutase-like"/>
    <property type="match status" value="1"/>
</dbReference>
<dbReference type="CDD" id="cd07067">
    <property type="entry name" value="HP_PGM_like"/>
    <property type="match status" value="1"/>
</dbReference>
<dbReference type="GO" id="GO:0016791">
    <property type="term" value="F:phosphatase activity"/>
    <property type="evidence" value="ECO:0007669"/>
    <property type="project" value="TreeGrafter"/>
</dbReference>